<evidence type="ECO:0000256" key="7">
    <source>
        <dbReference type="ARBA" id="ARBA00023065"/>
    </source>
</evidence>
<evidence type="ECO:0000256" key="3">
    <source>
        <dbReference type="ARBA" id="ARBA00022448"/>
    </source>
</evidence>
<dbReference type="Gene3D" id="3.40.50.2300">
    <property type="match status" value="1"/>
</dbReference>
<keyword evidence="9" id="KW-0675">Receptor</keyword>
<dbReference type="GO" id="GO:0038023">
    <property type="term" value="F:signaling receptor activity"/>
    <property type="evidence" value="ECO:0007669"/>
    <property type="project" value="InterPro"/>
</dbReference>
<keyword evidence="10" id="KW-0325">Glycoprotein</keyword>
<keyword evidence="4" id="KW-1003">Cell membrane</keyword>
<dbReference type="SMART" id="SM00918">
    <property type="entry name" value="Lig_chan-Glu_bd"/>
    <property type="match status" value="1"/>
</dbReference>
<comment type="subcellular location">
    <subcellularLocation>
        <location evidence="1">Cell membrane</location>
        <topology evidence="1">Multi-pass membrane protein</topology>
    </subcellularLocation>
</comment>
<keyword evidence="6 15" id="KW-1133">Transmembrane helix</keyword>
<feature type="binding site" evidence="13">
    <location>
        <position position="318"/>
    </location>
    <ligand>
        <name>L-glutamate</name>
        <dbReference type="ChEBI" id="CHEBI:29985"/>
    </ligand>
</feature>
<dbReference type="SMART" id="SM00079">
    <property type="entry name" value="PBPe"/>
    <property type="match status" value="1"/>
</dbReference>
<comment type="similarity">
    <text evidence="2">Belongs to the glutamate-gated ion channel (TC 1.A.10.1) family.</text>
</comment>
<dbReference type="SUPFAM" id="SSF53850">
    <property type="entry name" value="Periplasmic binding protein-like II"/>
    <property type="match status" value="1"/>
</dbReference>
<dbReference type="InterPro" id="IPR001508">
    <property type="entry name" value="Iono_Glu_rcpt_met"/>
</dbReference>
<evidence type="ECO:0000256" key="10">
    <source>
        <dbReference type="ARBA" id="ARBA00023180"/>
    </source>
</evidence>
<dbReference type="InterPro" id="IPR001320">
    <property type="entry name" value="Iontro_rcpt_C"/>
</dbReference>
<protein>
    <submittedName>
        <fullName evidence="18">Glutamate receptor</fullName>
    </submittedName>
</protein>
<evidence type="ECO:0000256" key="1">
    <source>
        <dbReference type="ARBA" id="ARBA00004651"/>
    </source>
</evidence>
<dbReference type="Pfam" id="PF00060">
    <property type="entry name" value="Lig_chan"/>
    <property type="match status" value="1"/>
</dbReference>
<evidence type="ECO:0000256" key="15">
    <source>
        <dbReference type="SAM" id="Phobius"/>
    </source>
</evidence>
<organism evidence="18">
    <name type="scientific">Haemonchus placei</name>
    <name type="common">Barber's pole worm</name>
    <dbReference type="NCBI Taxonomy" id="6290"/>
    <lineage>
        <taxon>Eukaryota</taxon>
        <taxon>Metazoa</taxon>
        <taxon>Ecdysozoa</taxon>
        <taxon>Nematoda</taxon>
        <taxon>Chromadorea</taxon>
        <taxon>Rhabditida</taxon>
        <taxon>Rhabditina</taxon>
        <taxon>Rhabditomorpha</taxon>
        <taxon>Strongyloidea</taxon>
        <taxon>Trichostrongylidae</taxon>
        <taxon>Haemonchus</taxon>
    </lineage>
</organism>
<evidence type="ECO:0000256" key="2">
    <source>
        <dbReference type="ARBA" id="ARBA00008685"/>
    </source>
</evidence>
<accession>A0A0N4X9C2</accession>
<proteinExistence type="inferred from homology"/>
<evidence type="ECO:0000256" key="12">
    <source>
        <dbReference type="ARBA" id="ARBA00023303"/>
    </source>
</evidence>
<keyword evidence="5 15" id="KW-0812">Transmembrane</keyword>
<dbReference type="PRINTS" id="PR00177">
    <property type="entry name" value="NMDARECEPTOR"/>
</dbReference>
<dbReference type="WBParaSite" id="HPLM_0002096401-mRNA-1">
    <property type="protein sequence ID" value="HPLM_0002096401-mRNA-1"/>
    <property type="gene ID" value="HPLM_0002096401"/>
</dbReference>
<evidence type="ECO:0000259" key="17">
    <source>
        <dbReference type="SMART" id="SM00918"/>
    </source>
</evidence>
<dbReference type="InterPro" id="IPR015683">
    <property type="entry name" value="Ionotropic_Glu_rcpt"/>
</dbReference>
<dbReference type="Gene3D" id="3.40.190.10">
    <property type="entry name" value="Periplasmic binding protein-like II"/>
    <property type="match status" value="1"/>
</dbReference>
<evidence type="ECO:0000256" key="5">
    <source>
        <dbReference type="ARBA" id="ARBA00022692"/>
    </source>
</evidence>
<dbReference type="GO" id="GO:0005886">
    <property type="term" value="C:plasma membrane"/>
    <property type="evidence" value="ECO:0007669"/>
    <property type="project" value="UniProtKB-SubCell"/>
</dbReference>
<evidence type="ECO:0000256" key="14">
    <source>
        <dbReference type="PIRSR" id="PIRSR601508-2"/>
    </source>
</evidence>
<feature type="site" description="Interaction with the cone snail toxin Con-ikot-ikot" evidence="14">
    <location>
        <position position="287"/>
    </location>
</feature>
<evidence type="ECO:0000256" key="13">
    <source>
        <dbReference type="PIRSR" id="PIRSR601508-1"/>
    </source>
</evidence>
<dbReference type="InterPro" id="IPR019594">
    <property type="entry name" value="Glu/Gly-bd"/>
</dbReference>
<feature type="domain" description="Ionotropic glutamate receptor C-terminal" evidence="16">
    <location>
        <begin position="224"/>
        <end position="436"/>
    </location>
</feature>
<dbReference type="Pfam" id="PF10613">
    <property type="entry name" value="Lig_chan-Glu_bd"/>
    <property type="match status" value="1"/>
</dbReference>
<keyword evidence="7" id="KW-0406">Ion transport</keyword>
<feature type="binding site" evidence="13">
    <location>
        <position position="313"/>
    </location>
    <ligand>
        <name>L-glutamate</name>
        <dbReference type="ChEBI" id="CHEBI:29985"/>
    </ligand>
</feature>
<evidence type="ECO:0000256" key="11">
    <source>
        <dbReference type="ARBA" id="ARBA00023286"/>
    </source>
</evidence>
<feature type="domain" description="Ionotropic glutamate receptor L-glutamate and glycine-binding" evidence="17">
    <location>
        <begin position="234"/>
        <end position="302"/>
    </location>
</feature>
<dbReference type="GO" id="GO:0015276">
    <property type="term" value="F:ligand-gated monoatomic ion channel activity"/>
    <property type="evidence" value="ECO:0007669"/>
    <property type="project" value="InterPro"/>
</dbReference>
<evidence type="ECO:0000256" key="4">
    <source>
        <dbReference type="ARBA" id="ARBA00022475"/>
    </source>
</evidence>
<sequence>LVDWEVSDVRTADAKRSPMTFSVRPLVDHLLVDYIIHKGWKDIVYIHDGANADRTLHGMFEYLNENSPDYNLFVDNFRAPTDEEFFREFLNDFHRRMSLSQGNVSQGEEANVIHPVHVVVDLEGGYRMRMFLRALEESVLVRKDYHYVFANLVVLTHDDGTLTGRIQFDPHTGWRTNFSVTVIEIKPGRFQWAQGKGFLLGEALQQNKTNKSSIEKGILPWKLKLNVVTVLVKPFVMVRRSNPGEIPHKGNDRFEGYCIDLLKLLAKNISGFEYEIFLSDGNKYGARQADGSWDGMLGYLLNETADIAVAPLTITQERERAVDFSKPFMTTGISIMIKKPEKQEFNIFSFMEPLGMRIWILTVCSYVGVSLTIFLVSSFSPYEQRVQFNRGEFSVSNEFSMYNSLWFTLAAFMQQGTDILPKALSGRIASSAWWFFTLIIVSSYTANLAAFLTLGYLLSEILHN</sequence>
<keyword evidence="3" id="KW-0813">Transport</keyword>
<evidence type="ECO:0000256" key="6">
    <source>
        <dbReference type="ARBA" id="ARBA00022989"/>
    </source>
</evidence>
<evidence type="ECO:0000256" key="9">
    <source>
        <dbReference type="ARBA" id="ARBA00023170"/>
    </source>
</evidence>
<evidence type="ECO:0000256" key="8">
    <source>
        <dbReference type="ARBA" id="ARBA00023136"/>
    </source>
</evidence>
<keyword evidence="12" id="KW-0407">Ion channel</keyword>
<dbReference type="FunFam" id="3.40.190.10:FF:000189">
    <property type="entry name" value="Glutamate receptor 1"/>
    <property type="match status" value="1"/>
</dbReference>
<keyword evidence="8 15" id="KW-0472">Membrane</keyword>
<dbReference type="Gene3D" id="1.10.287.70">
    <property type="match status" value="1"/>
</dbReference>
<feature type="transmembrane region" description="Helical" evidence="15">
    <location>
        <begin position="358"/>
        <end position="379"/>
    </location>
</feature>
<dbReference type="AlphaFoldDB" id="A0A0N4X9C2"/>
<reference evidence="18" key="1">
    <citation type="submission" date="2017-02" db="UniProtKB">
        <authorList>
            <consortium name="WormBaseParasite"/>
        </authorList>
    </citation>
    <scope>IDENTIFICATION</scope>
</reference>
<evidence type="ECO:0000313" key="18">
    <source>
        <dbReference type="WBParaSite" id="HPLM_0002096401-mRNA-1"/>
    </source>
</evidence>
<feature type="binding site" evidence="13">
    <location>
        <position position="311"/>
    </location>
    <ligand>
        <name>L-glutamate</name>
        <dbReference type="ChEBI" id="CHEBI:29985"/>
    </ligand>
</feature>
<dbReference type="PANTHER" id="PTHR18966">
    <property type="entry name" value="IONOTROPIC GLUTAMATE RECEPTOR"/>
    <property type="match status" value="1"/>
</dbReference>
<name>A0A0N4X9C2_HAEPC</name>
<dbReference type="FunFam" id="1.10.287.70:FF:000143">
    <property type="entry name" value="Probable glutamate receptor"/>
    <property type="match status" value="1"/>
</dbReference>
<feature type="transmembrane region" description="Helical" evidence="15">
    <location>
        <begin position="432"/>
        <end position="458"/>
    </location>
</feature>
<keyword evidence="11" id="KW-1071">Ligand-gated ion channel</keyword>
<evidence type="ECO:0000259" key="16">
    <source>
        <dbReference type="SMART" id="SM00079"/>
    </source>
</evidence>